<evidence type="ECO:0000313" key="1">
    <source>
        <dbReference type="EMBL" id="KAI0037309.1"/>
    </source>
</evidence>
<dbReference type="Proteomes" id="UP000814033">
    <property type="component" value="Unassembled WGS sequence"/>
</dbReference>
<accession>A0ACB8QZN1</accession>
<name>A0ACB8QZN1_9AGAM</name>
<dbReference type="EMBL" id="MU277101">
    <property type="protein sequence ID" value="KAI0037309.1"/>
    <property type="molecule type" value="Genomic_DNA"/>
</dbReference>
<keyword evidence="2" id="KW-1185">Reference proteome</keyword>
<reference evidence="1" key="1">
    <citation type="submission" date="2021-02" db="EMBL/GenBank/DDBJ databases">
        <authorList>
            <consortium name="DOE Joint Genome Institute"/>
            <person name="Ahrendt S."/>
            <person name="Looney B.P."/>
            <person name="Miyauchi S."/>
            <person name="Morin E."/>
            <person name="Drula E."/>
            <person name="Courty P.E."/>
            <person name="Chicoki N."/>
            <person name="Fauchery L."/>
            <person name="Kohler A."/>
            <person name="Kuo A."/>
            <person name="Labutti K."/>
            <person name="Pangilinan J."/>
            <person name="Lipzen A."/>
            <person name="Riley R."/>
            <person name="Andreopoulos W."/>
            <person name="He G."/>
            <person name="Johnson J."/>
            <person name="Barry K.W."/>
            <person name="Grigoriev I.V."/>
            <person name="Nagy L."/>
            <person name="Hibbett D."/>
            <person name="Henrissat B."/>
            <person name="Matheny P.B."/>
            <person name="Labbe J."/>
            <person name="Martin F."/>
        </authorList>
    </citation>
    <scope>NUCLEOTIDE SEQUENCE</scope>
    <source>
        <strain evidence="1">FP105234-sp</strain>
    </source>
</reference>
<sequence>MAESGAIYSTVLIIVVSTYARGTNAFNVFLDMAEPIIGIAFSLIIVRMGAFVADAATQISMKKMNDEHDESHRGSMVKDDPELAGDHHV</sequence>
<comment type="caution">
    <text evidence="1">The sequence shown here is derived from an EMBL/GenBank/DDBJ whole genome shotgun (WGS) entry which is preliminary data.</text>
</comment>
<proteinExistence type="predicted"/>
<organism evidence="1 2">
    <name type="scientific">Auriscalpium vulgare</name>
    <dbReference type="NCBI Taxonomy" id="40419"/>
    <lineage>
        <taxon>Eukaryota</taxon>
        <taxon>Fungi</taxon>
        <taxon>Dikarya</taxon>
        <taxon>Basidiomycota</taxon>
        <taxon>Agaricomycotina</taxon>
        <taxon>Agaricomycetes</taxon>
        <taxon>Russulales</taxon>
        <taxon>Auriscalpiaceae</taxon>
        <taxon>Auriscalpium</taxon>
    </lineage>
</organism>
<evidence type="ECO:0000313" key="2">
    <source>
        <dbReference type="Proteomes" id="UP000814033"/>
    </source>
</evidence>
<reference evidence="1" key="2">
    <citation type="journal article" date="2022" name="New Phytol.">
        <title>Evolutionary transition to the ectomycorrhizal habit in the genomes of a hyperdiverse lineage of mushroom-forming fungi.</title>
        <authorList>
            <person name="Looney B."/>
            <person name="Miyauchi S."/>
            <person name="Morin E."/>
            <person name="Drula E."/>
            <person name="Courty P.E."/>
            <person name="Kohler A."/>
            <person name="Kuo A."/>
            <person name="LaButti K."/>
            <person name="Pangilinan J."/>
            <person name="Lipzen A."/>
            <person name="Riley R."/>
            <person name="Andreopoulos W."/>
            <person name="He G."/>
            <person name="Johnson J."/>
            <person name="Nolan M."/>
            <person name="Tritt A."/>
            <person name="Barry K.W."/>
            <person name="Grigoriev I.V."/>
            <person name="Nagy L.G."/>
            <person name="Hibbett D."/>
            <person name="Henrissat B."/>
            <person name="Matheny P.B."/>
            <person name="Labbe J."/>
            <person name="Martin F.M."/>
        </authorList>
    </citation>
    <scope>NUCLEOTIDE SEQUENCE</scope>
    <source>
        <strain evidence="1">FP105234-sp</strain>
    </source>
</reference>
<gene>
    <name evidence="1" type="ORF">FA95DRAFT_1684915</name>
</gene>
<protein>
    <submittedName>
        <fullName evidence="1">Uncharacterized protein</fullName>
    </submittedName>
</protein>